<dbReference type="PANTHER" id="PTHR34580">
    <property type="match status" value="1"/>
</dbReference>
<accession>A0AAW5KI60</accession>
<name>A0AAW5KI60_9FIRM</name>
<dbReference type="Proteomes" id="UP001206236">
    <property type="component" value="Unassembled WGS sequence"/>
</dbReference>
<dbReference type="InterPro" id="IPR051534">
    <property type="entry name" value="CBASS_pafABC_assoc_protein"/>
</dbReference>
<dbReference type="RefSeq" id="WP_256321834.1">
    <property type="nucleotide sequence ID" value="NZ_JANGCN010000009.1"/>
</dbReference>
<dbReference type="PANTHER" id="PTHR34580:SF1">
    <property type="entry name" value="PROTEIN PAFC"/>
    <property type="match status" value="1"/>
</dbReference>
<evidence type="ECO:0000259" key="1">
    <source>
        <dbReference type="Pfam" id="PF13280"/>
    </source>
</evidence>
<proteinExistence type="predicted"/>
<dbReference type="Gene3D" id="1.10.10.10">
    <property type="entry name" value="Winged helix-like DNA-binding domain superfamily/Winged helix DNA-binding domain"/>
    <property type="match status" value="1"/>
</dbReference>
<organism evidence="2 3">
    <name type="scientific">Ruminococcus bicirculans</name>
    <name type="common">ex Wegman et al. 2014</name>
    <dbReference type="NCBI Taxonomy" id="1160721"/>
    <lineage>
        <taxon>Bacteria</taxon>
        <taxon>Bacillati</taxon>
        <taxon>Bacillota</taxon>
        <taxon>Clostridia</taxon>
        <taxon>Eubacteriales</taxon>
        <taxon>Oscillospiraceae</taxon>
        <taxon>Ruminococcus</taxon>
    </lineage>
</organism>
<reference evidence="2" key="1">
    <citation type="submission" date="2022-06" db="EMBL/GenBank/DDBJ databases">
        <title>Isolation of gut microbiota from human fecal samples.</title>
        <authorList>
            <person name="Pamer E.G."/>
            <person name="Barat B."/>
            <person name="Waligurski E."/>
            <person name="Medina S."/>
            <person name="Paddock L."/>
            <person name="Mostad J."/>
        </authorList>
    </citation>
    <scope>NUCLEOTIDE SEQUENCE</scope>
    <source>
        <strain evidence="2">DFI.5.57</strain>
    </source>
</reference>
<dbReference type="InterPro" id="IPR026881">
    <property type="entry name" value="WYL_dom"/>
</dbReference>
<dbReference type="InterPro" id="IPR036390">
    <property type="entry name" value="WH_DNA-bd_sf"/>
</dbReference>
<dbReference type="InterPro" id="IPR036388">
    <property type="entry name" value="WH-like_DNA-bd_sf"/>
</dbReference>
<dbReference type="PROSITE" id="PS52050">
    <property type="entry name" value="WYL"/>
    <property type="match status" value="1"/>
</dbReference>
<evidence type="ECO:0000313" key="3">
    <source>
        <dbReference type="Proteomes" id="UP001206236"/>
    </source>
</evidence>
<dbReference type="Pfam" id="PF13280">
    <property type="entry name" value="WYL"/>
    <property type="match status" value="1"/>
</dbReference>
<dbReference type="EMBL" id="JANGCN010000009">
    <property type="protein sequence ID" value="MCQ5152756.1"/>
    <property type="molecule type" value="Genomic_DNA"/>
</dbReference>
<gene>
    <name evidence="2" type="ORF">NE632_05490</name>
</gene>
<comment type="caution">
    <text evidence="2">The sequence shown here is derived from an EMBL/GenBank/DDBJ whole genome shotgun (WGS) entry which is preliminary data.</text>
</comment>
<feature type="domain" description="WYL" evidence="1">
    <location>
        <begin position="136"/>
        <end position="207"/>
    </location>
</feature>
<protein>
    <submittedName>
        <fullName evidence="2">WYL domain-containing protein</fullName>
    </submittedName>
</protein>
<evidence type="ECO:0000313" key="2">
    <source>
        <dbReference type="EMBL" id="MCQ5152756.1"/>
    </source>
</evidence>
<sequence>MNKLLALLQILIKETDENHKLTTNQLIEKLSEQGVYAHRNTIPSDIEKLRNAGYDIICDKSTQNKYFMGSRGMELSEIKMLCDAVNAAQFISEEKSFQLIDKLFSPLSDYQKEEIRNLIQQPSENKADSKSIYYADIINTAITRRRKIRFQYYEYNEKREKGLKHNGYTYTVSPYAAVWNDDRYYLVGYCEKHRDITVFRIDRLANISLTDHPSKPCPKDFVLKDFIAHTFKMFCGESSDVILKCKNKHMKAIIDKFGDNIDTIGTDRQFFCVKVKVELSPTFYAWLFQYQGEICIQSPQNAIDQFVQMGETIIEVHS</sequence>
<dbReference type="SUPFAM" id="SSF46785">
    <property type="entry name" value="Winged helix' DNA-binding domain"/>
    <property type="match status" value="1"/>
</dbReference>
<dbReference type="AlphaFoldDB" id="A0AAW5KI60"/>